<comment type="subcellular location">
    <subcellularLocation>
        <location evidence="5">Cytoplasm</location>
    </subcellularLocation>
    <text evidence="5">Localizes to the division site, in a FtsZ-dependent manner.</text>
</comment>
<dbReference type="GO" id="GO:0000917">
    <property type="term" value="P:division septum assembly"/>
    <property type="evidence" value="ECO:0007669"/>
    <property type="project" value="UniProtKB-KW"/>
</dbReference>
<keyword evidence="3 5" id="KW-0131">Cell cycle</keyword>
<evidence type="ECO:0000256" key="4">
    <source>
        <dbReference type="ARBA" id="ARBA00044936"/>
    </source>
</evidence>
<evidence type="ECO:0000313" key="7">
    <source>
        <dbReference type="Proteomes" id="UP001158066"/>
    </source>
</evidence>
<dbReference type="Gene3D" id="3.30.110.150">
    <property type="entry name" value="SepF-like protein"/>
    <property type="match status" value="1"/>
</dbReference>
<keyword evidence="2 5" id="KW-0717">Septation</keyword>
<evidence type="ECO:0000313" key="6">
    <source>
        <dbReference type="EMBL" id="SMP46752.1"/>
    </source>
</evidence>
<accession>A0AA46AI84</accession>
<dbReference type="EMBL" id="FXUF01000003">
    <property type="protein sequence ID" value="SMP46752.1"/>
    <property type="molecule type" value="Genomic_DNA"/>
</dbReference>
<dbReference type="Proteomes" id="UP001158066">
    <property type="component" value="Unassembled WGS sequence"/>
</dbReference>
<dbReference type="PANTHER" id="PTHR35798:SF1">
    <property type="entry name" value="CELL DIVISION PROTEIN SEPF"/>
    <property type="match status" value="1"/>
</dbReference>
<dbReference type="GO" id="GO:0043093">
    <property type="term" value="P:FtsZ-dependent cytokinesis"/>
    <property type="evidence" value="ECO:0007669"/>
    <property type="project" value="UniProtKB-UniRule"/>
</dbReference>
<comment type="similarity">
    <text evidence="5">Belongs to the SepF family.</text>
</comment>
<comment type="function">
    <text evidence="4 5">Cell division protein that is part of the divisome complex and is recruited early to the Z-ring. Probably stimulates Z-ring formation, perhaps through the cross-linking of FtsZ protofilaments. Its function overlaps with FtsA.</text>
</comment>
<comment type="caution">
    <text evidence="6">The sequence shown here is derived from an EMBL/GenBank/DDBJ whole genome shotgun (WGS) entry which is preliminary data.</text>
</comment>
<evidence type="ECO:0000256" key="2">
    <source>
        <dbReference type="ARBA" id="ARBA00023210"/>
    </source>
</evidence>
<reference evidence="6" key="1">
    <citation type="submission" date="2017-05" db="EMBL/GenBank/DDBJ databases">
        <authorList>
            <person name="Varghese N."/>
            <person name="Submissions S."/>
        </authorList>
    </citation>
    <scope>NUCLEOTIDE SEQUENCE</scope>
    <source>
        <strain evidence="6">Su22</strain>
    </source>
</reference>
<dbReference type="Pfam" id="PF04472">
    <property type="entry name" value="SepF"/>
    <property type="match status" value="1"/>
</dbReference>
<keyword evidence="1 5" id="KW-0132">Cell division</keyword>
<evidence type="ECO:0000256" key="5">
    <source>
        <dbReference type="HAMAP-Rule" id="MF_01197"/>
    </source>
</evidence>
<dbReference type="InterPro" id="IPR023052">
    <property type="entry name" value="Cell_div_SepF"/>
</dbReference>
<dbReference type="InterPro" id="IPR038594">
    <property type="entry name" value="SepF-like_sf"/>
</dbReference>
<keyword evidence="7" id="KW-1185">Reference proteome</keyword>
<evidence type="ECO:0000256" key="3">
    <source>
        <dbReference type="ARBA" id="ARBA00023306"/>
    </source>
</evidence>
<name>A0AA46AI84_9CLOT</name>
<protein>
    <recommendedName>
        <fullName evidence="5">Cell division protein SepF</fullName>
    </recommendedName>
</protein>
<dbReference type="PANTHER" id="PTHR35798">
    <property type="entry name" value="CELL DIVISION PROTEIN SEPF"/>
    <property type="match status" value="1"/>
</dbReference>
<dbReference type="AlphaFoldDB" id="A0AA46AI84"/>
<organism evidence="6 7">
    <name type="scientific">Anoxynatronum buryatiense</name>
    <dbReference type="NCBI Taxonomy" id="489973"/>
    <lineage>
        <taxon>Bacteria</taxon>
        <taxon>Bacillati</taxon>
        <taxon>Bacillota</taxon>
        <taxon>Clostridia</taxon>
        <taxon>Eubacteriales</taxon>
        <taxon>Clostridiaceae</taxon>
        <taxon>Anoxynatronum</taxon>
    </lineage>
</organism>
<gene>
    <name evidence="5" type="primary">sepF</name>
    <name evidence="6" type="ORF">SAMN06296020_10356</name>
</gene>
<dbReference type="InterPro" id="IPR007561">
    <property type="entry name" value="Cell_div_SepF/SepF-rel"/>
</dbReference>
<dbReference type="HAMAP" id="MF_01197">
    <property type="entry name" value="SepF"/>
    <property type="match status" value="1"/>
</dbReference>
<proteinExistence type="inferred from homology"/>
<keyword evidence="5" id="KW-0963">Cytoplasm</keyword>
<sequence length="153" mass="17634">MAEKFVDKVKHFMGLDVFEDEEEELYPEPLYDQPMFDQDDRVSQSGSRKNKVVNIHTTTQMKVVIFEPNAYDEVQNIVDNLKNRKPVIVNLETLEADVARKIFEFLNGAIYALDGSIQKVSSDIFILAPNNVEIAGNIKEELRNKGVFPWQNR</sequence>
<dbReference type="GO" id="GO:0005737">
    <property type="term" value="C:cytoplasm"/>
    <property type="evidence" value="ECO:0007669"/>
    <property type="project" value="UniProtKB-SubCell"/>
</dbReference>
<dbReference type="RefSeq" id="WP_283408336.1">
    <property type="nucleotide sequence ID" value="NZ_FXUF01000003.1"/>
</dbReference>
<comment type="subunit">
    <text evidence="5">Homodimer. Interacts with FtsZ.</text>
</comment>
<evidence type="ECO:0000256" key="1">
    <source>
        <dbReference type="ARBA" id="ARBA00022618"/>
    </source>
</evidence>